<proteinExistence type="predicted"/>
<protein>
    <submittedName>
        <fullName evidence="2">Uncharacterized protein</fullName>
    </submittedName>
</protein>
<reference evidence="2" key="3">
    <citation type="journal article" date="2022" name="bioRxiv">
        <title>A global pangenome for the wheat fungal pathogen Pyrenophora tritici-repentis and prediction of effector protein structural homology.</title>
        <authorList>
            <person name="Moolhuijzen P."/>
            <person name="See P.T."/>
            <person name="Shi G."/>
            <person name="Powell H.R."/>
            <person name="Cockram J."/>
            <person name="Jorgensen L.N."/>
            <person name="Benslimane H."/>
            <person name="Strelkov S.E."/>
            <person name="Turner J."/>
            <person name="Liu Z."/>
            <person name="Moffat C.S."/>
        </authorList>
    </citation>
    <scope>NUCLEOTIDE SEQUENCE</scope>
    <source>
        <strain evidence="2">86-124</strain>
    </source>
</reference>
<dbReference type="Proteomes" id="UP000249757">
    <property type="component" value="Unassembled WGS sequence"/>
</dbReference>
<dbReference type="Proteomes" id="UP000245464">
    <property type="component" value="Chromosome 7"/>
</dbReference>
<accession>A0A2W1HRK0</accession>
<evidence type="ECO:0000313" key="2">
    <source>
        <dbReference type="EMBL" id="KAI1511601.1"/>
    </source>
</evidence>
<reference evidence="2" key="2">
    <citation type="submission" date="2021-05" db="EMBL/GenBank/DDBJ databases">
        <authorList>
            <person name="Moolhuijzen P.M."/>
            <person name="Moffat C.S."/>
        </authorList>
    </citation>
    <scope>NUCLEOTIDE SEQUENCE</scope>
    <source>
        <strain evidence="2">86-124</strain>
    </source>
</reference>
<comment type="caution">
    <text evidence="2">The sequence shown here is derived from an EMBL/GenBank/DDBJ whole genome shotgun (WGS) entry which is preliminary data.</text>
</comment>
<dbReference type="OrthoDB" id="3686254at2759"/>
<dbReference type="EMBL" id="NQIK02000007">
    <property type="protein sequence ID" value="KAF7568494.1"/>
    <property type="molecule type" value="Genomic_DNA"/>
</dbReference>
<sequence length="299" mass="34955">MALSTALDNICPPESPISTMSQATAPPSRAFLDLPAEIRIYIYSNMAIPYDNSFWYYRGLYMSCKQVHKEMDKDCGRILRKHLEGIRDSWEGFLGLDLQIPDDFSGMHHVVLRIPEIFIRLSSVHRNPPSRTSFMDLTPLFTLHLQSIIMRIEKPRKDLVCILKFGNMINMTGMISSLFPKDYFLYDPTDQANTRRIMLDTTYMPRSKIQADDVMRVESLYTRTDMEALASPLSRYVSVGWETWTINLPNGKKIVFWAKDVKGEERESTQLWTKMAFYRWKLTPHRRRPAYSQFALMLR</sequence>
<gene>
    <name evidence="2" type="ORF">Ptr86124_009245</name>
    <name evidence="1" type="ORF">PtrM4_131070</name>
</gene>
<dbReference type="AlphaFoldDB" id="A0A2W1HRK0"/>
<name>A0A2W1HRK0_9PLEO</name>
<evidence type="ECO:0000313" key="1">
    <source>
        <dbReference type="EMBL" id="KAF7568494.1"/>
    </source>
</evidence>
<keyword evidence="3" id="KW-1185">Reference proteome</keyword>
<organism evidence="2 3">
    <name type="scientific">Pyrenophora tritici-repentis</name>
    <dbReference type="NCBI Taxonomy" id="45151"/>
    <lineage>
        <taxon>Eukaryota</taxon>
        <taxon>Fungi</taxon>
        <taxon>Dikarya</taxon>
        <taxon>Ascomycota</taxon>
        <taxon>Pezizomycotina</taxon>
        <taxon>Dothideomycetes</taxon>
        <taxon>Pleosporomycetidae</taxon>
        <taxon>Pleosporales</taxon>
        <taxon>Pleosporineae</taxon>
        <taxon>Pleosporaceae</taxon>
        <taxon>Pyrenophora</taxon>
    </lineage>
</organism>
<reference evidence="3" key="4">
    <citation type="journal article" date="2022" name="Microb. Genom.">
        <title>A global pangenome for the wheat fungal pathogen Pyrenophora tritici-repentis and prediction of effector protein structural homology.</title>
        <authorList>
            <person name="Moolhuijzen P.M."/>
            <person name="See P.T."/>
            <person name="Shi G."/>
            <person name="Powell H.R."/>
            <person name="Cockram J."/>
            <person name="Jorgensen L.N."/>
            <person name="Benslimane H."/>
            <person name="Strelkov S.E."/>
            <person name="Turner J."/>
            <person name="Liu Z."/>
            <person name="Moffat C.S."/>
        </authorList>
    </citation>
    <scope>NUCLEOTIDE SEQUENCE [LARGE SCALE GENOMIC DNA]</scope>
</reference>
<dbReference type="EMBL" id="NRDI02000013">
    <property type="protein sequence ID" value="KAI1511601.1"/>
    <property type="molecule type" value="Genomic_DNA"/>
</dbReference>
<reference evidence="1" key="1">
    <citation type="journal article" date="2018" name="BMC Genomics">
        <title>Comparative genomics of the wheat fungal pathogen Pyrenophora tritici-repentis reveals chromosomal variations and genome plasticity.</title>
        <authorList>
            <person name="Moolhuijzen P."/>
            <person name="See P.T."/>
            <person name="Hane J.K."/>
            <person name="Shi G."/>
            <person name="Liu Z."/>
            <person name="Oliver R.P."/>
            <person name="Moffat C.S."/>
        </authorList>
    </citation>
    <scope>NUCLEOTIDE SEQUENCE [LARGE SCALE GENOMIC DNA]</scope>
    <source>
        <strain evidence="1">M4</strain>
    </source>
</reference>
<evidence type="ECO:0000313" key="3">
    <source>
        <dbReference type="Proteomes" id="UP000249757"/>
    </source>
</evidence>